<keyword evidence="2" id="KW-1017">Isopeptide bond</keyword>
<dbReference type="Proteomes" id="UP000265140">
    <property type="component" value="Chromosome 22"/>
</dbReference>
<dbReference type="CDD" id="cd16115">
    <property type="entry name" value="Ubl_SUMO2_3_4"/>
    <property type="match status" value="1"/>
</dbReference>
<reference evidence="5" key="4">
    <citation type="submission" date="2025-09" db="UniProtKB">
        <authorList>
            <consortium name="Ensembl"/>
        </authorList>
    </citation>
    <scope>IDENTIFICATION</scope>
</reference>
<dbReference type="SMART" id="SM00213">
    <property type="entry name" value="UBQ"/>
    <property type="match status" value="1"/>
</dbReference>
<dbReference type="OMA" id="TIAPCTC"/>
<evidence type="ECO:0000313" key="6">
    <source>
        <dbReference type="Proteomes" id="UP000265140"/>
    </source>
</evidence>
<proteinExistence type="inferred from homology"/>
<dbReference type="Ensembl" id="ENSELUT00000073520.2">
    <property type="protein sequence ID" value="ENSELUP00000066360.2"/>
    <property type="gene ID" value="ENSELUG00000001518.3"/>
</dbReference>
<dbReference type="SUPFAM" id="SSF54236">
    <property type="entry name" value="Ubiquitin-like"/>
    <property type="match status" value="1"/>
</dbReference>
<name>A0A6Q2YKK6_ESOLU</name>
<accession>A0A6Q2YKK6</accession>
<dbReference type="FunFam" id="3.10.20.90:FF:000482">
    <property type="entry name" value="Small ubiquitin-related modifier 2"/>
    <property type="match status" value="1"/>
</dbReference>
<keyword evidence="6" id="KW-1185">Reference proteome</keyword>
<evidence type="ECO:0000259" key="4">
    <source>
        <dbReference type="SMART" id="SM00213"/>
    </source>
</evidence>
<dbReference type="PANTHER" id="PTHR10562">
    <property type="entry name" value="SMALL UBIQUITIN-RELATED MODIFIER"/>
    <property type="match status" value="1"/>
</dbReference>
<dbReference type="Gene3D" id="3.10.20.90">
    <property type="entry name" value="Phosphatidylinositol 3-kinase Catalytic Subunit, Chain A, domain 1"/>
    <property type="match status" value="1"/>
</dbReference>
<gene>
    <name evidence="5" type="primary">SUMO3</name>
</gene>
<dbReference type="InterPro" id="IPR022617">
    <property type="entry name" value="Rad60/SUMO-like_dom"/>
</dbReference>
<comment type="similarity">
    <text evidence="1">Belongs to the ubiquitin family. SUMO subfamily.</text>
</comment>
<evidence type="ECO:0000256" key="1">
    <source>
        <dbReference type="ARBA" id="ARBA00009185"/>
    </source>
</evidence>
<dbReference type="GeneTree" id="ENSGT00950000182895"/>
<dbReference type="InterPro" id="IPR000626">
    <property type="entry name" value="Ubiquitin-like_dom"/>
</dbReference>
<reference evidence="5" key="3">
    <citation type="submission" date="2025-08" db="UniProtKB">
        <authorList>
            <consortium name="Ensembl"/>
        </authorList>
    </citation>
    <scope>IDENTIFICATION</scope>
</reference>
<sequence>MSEEKPKEGVKTENDHINLKVAGQDGSVVQFKIKRHTPLSKLMKAYCERQGLSIRQIRFRFDGQPINETDTPAQLSFSQTLFMEKRKPAILSPTAVKYSISEASAFPKPTRTPM</sequence>
<reference evidence="6" key="1">
    <citation type="journal article" date="2014" name="PLoS ONE">
        <title>The genome and linkage map of the northern pike (Esox lucius): conserved synteny revealed between the salmonid sister group and the Neoteleostei.</title>
        <authorList>
            <person name="Rondeau E.B."/>
            <person name="Minkley D.R."/>
            <person name="Leong J.S."/>
            <person name="Messmer A.M."/>
            <person name="Jantzen J.R."/>
            <person name="von Schalburg K.R."/>
            <person name="Lemon C."/>
            <person name="Bird N.H."/>
            <person name="Koop B.F."/>
        </authorList>
    </citation>
    <scope>NUCLEOTIDE SEQUENCE</scope>
</reference>
<evidence type="ECO:0000256" key="2">
    <source>
        <dbReference type="ARBA" id="ARBA00022499"/>
    </source>
</evidence>
<dbReference type="InterPro" id="IPR029071">
    <property type="entry name" value="Ubiquitin-like_domsf"/>
</dbReference>
<keyword evidence="3" id="KW-0833">Ubl conjugation pathway</keyword>
<dbReference type="Pfam" id="PF11976">
    <property type="entry name" value="Rad60-SLD"/>
    <property type="match status" value="1"/>
</dbReference>
<feature type="domain" description="Ubiquitin-like" evidence="4">
    <location>
        <begin position="17"/>
        <end position="86"/>
    </location>
</feature>
<evidence type="ECO:0000256" key="3">
    <source>
        <dbReference type="ARBA" id="ARBA00022786"/>
    </source>
</evidence>
<reference evidence="5" key="2">
    <citation type="submission" date="2020-02" db="EMBL/GenBank/DDBJ databases">
        <title>Esox lucius (northern pike) genome, fEsoLuc1, primary haplotype.</title>
        <authorList>
            <person name="Myers G."/>
            <person name="Karagic N."/>
            <person name="Meyer A."/>
            <person name="Pippel M."/>
            <person name="Reichard M."/>
            <person name="Winkler S."/>
            <person name="Tracey A."/>
            <person name="Sims Y."/>
            <person name="Howe K."/>
            <person name="Rhie A."/>
            <person name="Formenti G."/>
            <person name="Durbin R."/>
            <person name="Fedrigo O."/>
            <person name="Jarvis E.D."/>
        </authorList>
    </citation>
    <scope>NUCLEOTIDE SEQUENCE [LARGE SCALE GENOMIC DNA]</scope>
</reference>
<protein>
    <recommendedName>
        <fullName evidence="4">Ubiquitin-like domain-containing protein</fullName>
    </recommendedName>
</protein>
<evidence type="ECO:0000313" key="5">
    <source>
        <dbReference type="Ensembl" id="ENSELUP00000066360.2"/>
    </source>
</evidence>
<organism evidence="5 6">
    <name type="scientific">Esox lucius</name>
    <name type="common">Northern pike</name>
    <dbReference type="NCBI Taxonomy" id="8010"/>
    <lineage>
        <taxon>Eukaryota</taxon>
        <taxon>Metazoa</taxon>
        <taxon>Chordata</taxon>
        <taxon>Craniata</taxon>
        <taxon>Vertebrata</taxon>
        <taxon>Euteleostomi</taxon>
        <taxon>Actinopterygii</taxon>
        <taxon>Neopterygii</taxon>
        <taxon>Teleostei</taxon>
        <taxon>Protacanthopterygii</taxon>
        <taxon>Esociformes</taxon>
        <taxon>Esocidae</taxon>
        <taxon>Esox</taxon>
    </lineage>
</organism>
<dbReference type="Bgee" id="ENSELUG00000001518">
    <property type="expression patterns" value="Expressed in testis and 14 other cell types or tissues"/>
</dbReference>
<dbReference type="AlphaFoldDB" id="A0A6Q2YKK6"/>